<feature type="signal peptide" evidence="1">
    <location>
        <begin position="1"/>
        <end position="18"/>
    </location>
</feature>
<name>A0A941F568_9BACT</name>
<comment type="caution">
    <text evidence="2">The sequence shown here is derived from an EMBL/GenBank/DDBJ whole genome shotgun (WGS) entry which is preliminary data.</text>
</comment>
<dbReference type="PROSITE" id="PS51257">
    <property type="entry name" value="PROKAR_LIPOPROTEIN"/>
    <property type="match status" value="1"/>
</dbReference>
<dbReference type="Gene3D" id="2.60.40.10">
    <property type="entry name" value="Immunoglobulins"/>
    <property type="match status" value="2"/>
</dbReference>
<dbReference type="AlphaFoldDB" id="A0A941F568"/>
<reference evidence="2" key="2">
    <citation type="submission" date="2021-04" db="EMBL/GenBank/DDBJ databases">
        <authorList>
            <person name="Zhang T."/>
            <person name="Zhang Y."/>
            <person name="Lu D."/>
            <person name="Zuo D."/>
            <person name="Du Z."/>
        </authorList>
    </citation>
    <scope>NUCLEOTIDE SEQUENCE</scope>
    <source>
        <strain evidence="2">JR1</strain>
    </source>
</reference>
<evidence type="ECO:0000256" key="1">
    <source>
        <dbReference type="SAM" id="SignalP"/>
    </source>
</evidence>
<sequence>MIRKNIFLTLLTATMVFAGCEEQYTIGDFETDATLTPGPRTDGPIAPAAIVASYDDFCDKVEINWMPTVRTTAYDVYKNGEVLAAGLTDTFYVDTEAMTVDTEYTVYSVNANGDSETSAMTVGRMAATPAAPTNFEATDGAYESKVDLSWDAVDFAQHYIVKRGDVVLSDAVIGTTFSDSDNAPTEAAEYTLIAVSVCGESTEVTTTGYCDPLIAFRFPINENFDGYDVGFNLSSMDLFQHMIQYDPLGGPGTFTVTDETSVSGAKSAKVIYNDVNANTSAAGSIQLIFSNFSLLEGERYRISYKLKCTIPTSMHIAVDGDGSGNPSKGDGVDNYLLPTAVNTKNGNLYGIQMDAKPEWTEVSYEFPATGDLVQNDLDPDATALAWTPTTIQAGQETPLISITYWVGKNKAPNLQNPPIYLDDLKIELIK</sequence>
<proteinExistence type="predicted"/>
<keyword evidence="3" id="KW-1185">Reference proteome</keyword>
<dbReference type="SUPFAM" id="SSF49785">
    <property type="entry name" value="Galactose-binding domain-like"/>
    <property type="match status" value="1"/>
</dbReference>
<organism evidence="2 3">
    <name type="scientific">Carboxylicivirga sediminis</name>
    <dbReference type="NCBI Taxonomy" id="2006564"/>
    <lineage>
        <taxon>Bacteria</taxon>
        <taxon>Pseudomonadati</taxon>
        <taxon>Bacteroidota</taxon>
        <taxon>Bacteroidia</taxon>
        <taxon>Marinilabiliales</taxon>
        <taxon>Marinilabiliaceae</taxon>
        <taxon>Carboxylicivirga</taxon>
    </lineage>
</organism>
<accession>A0A941F568</accession>
<feature type="chain" id="PRO_5038016040" evidence="1">
    <location>
        <begin position="19"/>
        <end position="430"/>
    </location>
</feature>
<evidence type="ECO:0000313" key="2">
    <source>
        <dbReference type="EMBL" id="MBR8536149.1"/>
    </source>
</evidence>
<reference evidence="2" key="1">
    <citation type="journal article" date="2018" name="Int. J. Syst. Evol. Microbiol.">
        <title>Carboxylicivirga sediminis sp. nov., isolated from coastal sediment.</title>
        <authorList>
            <person name="Wang F.Q."/>
            <person name="Ren L.H."/>
            <person name="Zou R.J."/>
            <person name="Sun Y.Z."/>
            <person name="Liu X.J."/>
            <person name="Jiang F."/>
            <person name="Liu L.J."/>
        </authorList>
    </citation>
    <scope>NUCLEOTIDE SEQUENCE</scope>
    <source>
        <strain evidence="2">JR1</strain>
    </source>
</reference>
<dbReference type="EMBL" id="JAGTAR010000016">
    <property type="protein sequence ID" value="MBR8536149.1"/>
    <property type="molecule type" value="Genomic_DNA"/>
</dbReference>
<protein>
    <submittedName>
        <fullName evidence="2">Uncharacterized protein</fullName>
    </submittedName>
</protein>
<gene>
    <name evidence="2" type="ORF">KDU71_11320</name>
</gene>
<evidence type="ECO:0000313" key="3">
    <source>
        <dbReference type="Proteomes" id="UP000679220"/>
    </source>
</evidence>
<dbReference type="InterPro" id="IPR013783">
    <property type="entry name" value="Ig-like_fold"/>
</dbReference>
<dbReference type="Proteomes" id="UP000679220">
    <property type="component" value="Unassembled WGS sequence"/>
</dbReference>
<dbReference type="InterPro" id="IPR008979">
    <property type="entry name" value="Galactose-bd-like_sf"/>
</dbReference>
<dbReference type="Gene3D" id="2.60.120.260">
    <property type="entry name" value="Galactose-binding domain-like"/>
    <property type="match status" value="1"/>
</dbReference>
<dbReference type="RefSeq" id="WP_212190920.1">
    <property type="nucleotide sequence ID" value="NZ_JAGTAR010000016.1"/>
</dbReference>
<keyword evidence="1" id="KW-0732">Signal</keyword>